<protein>
    <submittedName>
        <fullName evidence="5">Fatty acid metabolism regulator protein</fullName>
    </submittedName>
</protein>
<evidence type="ECO:0000259" key="4">
    <source>
        <dbReference type="PROSITE" id="PS50977"/>
    </source>
</evidence>
<keyword evidence="3" id="KW-0804">Transcription</keyword>
<dbReference type="Gene3D" id="1.10.357.10">
    <property type="entry name" value="Tetracycline Repressor, domain 2"/>
    <property type="match status" value="1"/>
</dbReference>
<evidence type="ECO:0000256" key="1">
    <source>
        <dbReference type="ARBA" id="ARBA00023015"/>
    </source>
</evidence>
<dbReference type="InterPro" id="IPR009057">
    <property type="entry name" value="Homeodomain-like_sf"/>
</dbReference>
<dbReference type="EMBL" id="MLJW01000228">
    <property type="protein sequence ID" value="OIQ92556.1"/>
    <property type="molecule type" value="Genomic_DNA"/>
</dbReference>
<proteinExistence type="predicted"/>
<gene>
    <name evidence="5" type="primary">fadR_3</name>
    <name evidence="5" type="ORF">GALL_254650</name>
</gene>
<dbReference type="Pfam" id="PF00440">
    <property type="entry name" value="TetR_N"/>
    <property type="match status" value="1"/>
</dbReference>
<keyword evidence="1" id="KW-0805">Transcription regulation</keyword>
<reference evidence="5" key="1">
    <citation type="submission" date="2016-10" db="EMBL/GenBank/DDBJ databases">
        <title>Sequence of Gallionella enrichment culture.</title>
        <authorList>
            <person name="Poehlein A."/>
            <person name="Muehling M."/>
            <person name="Daniel R."/>
        </authorList>
    </citation>
    <scope>NUCLEOTIDE SEQUENCE</scope>
</reference>
<evidence type="ECO:0000313" key="5">
    <source>
        <dbReference type="EMBL" id="OIQ92556.1"/>
    </source>
</evidence>
<comment type="caution">
    <text evidence="5">The sequence shown here is derived from an EMBL/GenBank/DDBJ whole genome shotgun (WGS) entry which is preliminary data.</text>
</comment>
<dbReference type="SUPFAM" id="SSF48498">
    <property type="entry name" value="Tetracyclin repressor-like, C-terminal domain"/>
    <property type="match status" value="1"/>
</dbReference>
<keyword evidence="2" id="KW-0238">DNA-binding</keyword>
<evidence type="ECO:0000256" key="2">
    <source>
        <dbReference type="ARBA" id="ARBA00023125"/>
    </source>
</evidence>
<accession>A0A1J5RKC7</accession>
<dbReference type="GO" id="GO:0003677">
    <property type="term" value="F:DNA binding"/>
    <property type="evidence" value="ECO:0007669"/>
    <property type="project" value="UniProtKB-KW"/>
</dbReference>
<dbReference type="InterPro" id="IPR041490">
    <property type="entry name" value="KstR2_TetR_C"/>
</dbReference>
<dbReference type="InterPro" id="IPR001647">
    <property type="entry name" value="HTH_TetR"/>
</dbReference>
<name>A0A1J5RKC7_9ZZZZ</name>
<organism evidence="5">
    <name type="scientific">mine drainage metagenome</name>
    <dbReference type="NCBI Taxonomy" id="410659"/>
    <lineage>
        <taxon>unclassified sequences</taxon>
        <taxon>metagenomes</taxon>
        <taxon>ecological metagenomes</taxon>
    </lineage>
</organism>
<sequence>MESQKPADKPLEAAVLRYAREQPQLGQARVAAALNQLGQPVSPSGVRYIWRKHDLETAYKRLKALEKKTAANLTAEQREVLRRGDVTRKFARKSRLGIEGDGGADERRNHILLAAAELFSQQGYGGTSIRDIARRVGLLPGSVYHYYPAKEDLFVAVHREGFGQLIARVEERIRKQTDPWLRLELACAEHIAAISGDKPIHQITGTGLFAIHEEHLQRRVRADREKYDQIFRQLVADLKLPRGTDRSLFRLALLGALNWSRVWYRQGKSSPREIARQMMKIFRGAQQIE</sequence>
<dbReference type="PRINTS" id="PR00455">
    <property type="entry name" value="HTHTETR"/>
</dbReference>
<dbReference type="SUPFAM" id="SSF46689">
    <property type="entry name" value="Homeodomain-like"/>
    <property type="match status" value="1"/>
</dbReference>
<dbReference type="PANTHER" id="PTHR47506">
    <property type="entry name" value="TRANSCRIPTIONAL REGULATORY PROTEIN"/>
    <property type="match status" value="1"/>
</dbReference>
<dbReference type="PANTHER" id="PTHR47506:SF6">
    <property type="entry name" value="HTH-TYPE TRANSCRIPTIONAL REPRESSOR NEMR"/>
    <property type="match status" value="1"/>
</dbReference>
<feature type="domain" description="HTH tetR-type" evidence="4">
    <location>
        <begin position="105"/>
        <end position="165"/>
    </location>
</feature>
<dbReference type="PROSITE" id="PS50977">
    <property type="entry name" value="HTH_TETR_2"/>
    <property type="match status" value="1"/>
</dbReference>
<dbReference type="Pfam" id="PF17932">
    <property type="entry name" value="TetR_C_24"/>
    <property type="match status" value="1"/>
</dbReference>
<dbReference type="AlphaFoldDB" id="A0A1J5RKC7"/>
<dbReference type="InterPro" id="IPR036271">
    <property type="entry name" value="Tet_transcr_reg_TetR-rel_C_sf"/>
</dbReference>
<evidence type="ECO:0000256" key="3">
    <source>
        <dbReference type="ARBA" id="ARBA00023163"/>
    </source>
</evidence>